<keyword evidence="5" id="KW-0862">Zinc</keyword>
<evidence type="ECO:0000256" key="1">
    <source>
        <dbReference type="ARBA" id="ARBA00004642"/>
    </source>
</evidence>
<keyword evidence="9" id="KW-0804">Transcription</keyword>
<proteinExistence type="evidence at transcript level"/>
<keyword evidence="10" id="KW-0539">Nucleus</keyword>
<feature type="region of interest" description="Disordered" evidence="13">
    <location>
        <begin position="122"/>
        <end position="162"/>
    </location>
</feature>
<dbReference type="GO" id="GO:0005654">
    <property type="term" value="C:nucleoplasm"/>
    <property type="evidence" value="ECO:0007669"/>
    <property type="project" value="UniProtKB-SubCell"/>
</dbReference>
<dbReference type="PANTHER" id="PTHR46600">
    <property type="entry name" value="THAP DOMAIN-CONTAINING"/>
    <property type="match status" value="1"/>
</dbReference>
<evidence type="ECO:0000256" key="7">
    <source>
        <dbReference type="ARBA" id="ARBA00023054"/>
    </source>
</evidence>
<comment type="subcellular location">
    <subcellularLocation>
        <location evidence="1">Nucleus</location>
        <location evidence="1">Nucleoplasm</location>
    </subcellularLocation>
</comment>
<sequence>KTQRWCFVPGCDGGYKGCADKVSLFRAPSNREMFEKWARAIPRADKPLEENSAVCEKHFDERFVVRAFKHQVNGQEVLIPRDIPTLTEDAFPTVFPNLPKYISKTLPKARKRRITTSLHAVPAKANCSSQNEVSPSGSGELAGTQEHHHEELDGSEVPANTHQCPHRETLAVPARGDFAHRLHCPSHHWYKQTLESGSVVSYQTTVFDKTKTPPVELSKIVVFEHESTRPSVRCSIFFSGLLHKVKNVESEEEAQAALNYTEDTSLCVGIGGTTEFQLLDQKFKGIASRQQLFSKHCDGSAPTGTGGSRCLSCKYSRNLLMTRLRRMKKQPAHPVSVSKQRLRQAVRRL</sequence>
<organism evidence="15">
    <name type="scientific">Ixodes ricinus</name>
    <name type="common">Common tick</name>
    <name type="synonym">Acarus ricinus</name>
    <dbReference type="NCBI Taxonomy" id="34613"/>
    <lineage>
        <taxon>Eukaryota</taxon>
        <taxon>Metazoa</taxon>
        <taxon>Ecdysozoa</taxon>
        <taxon>Arthropoda</taxon>
        <taxon>Chelicerata</taxon>
        <taxon>Arachnida</taxon>
        <taxon>Acari</taxon>
        <taxon>Parasitiformes</taxon>
        <taxon>Ixodida</taxon>
        <taxon>Ixodoidea</taxon>
        <taxon>Ixodidae</taxon>
        <taxon>Ixodinae</taxon>
        <taxon>Ixodes</taxon>
    </lineage>
</organism>
<dbReference type="PROSITE" id="PS50950">
    <property type="entry name" value="ZF_THAP"/>
    <property type="match status" value="1"/>
</dbReference>
<feature type="non-terminal residue" evidence="15">
    <location>
        <position position="1"/>
    </location>
</feature>
<evidence type="ECO:0000256" key="13">
    <source>
        <dbReference type="SAM" id="MobiDB-lite"/>
    </source>
</evidence>
<accession>A0A131Y6J2</accession>
<evidence type="ECO:0000313" key="15">
    <source>
        <dbReference type="EMBL" id="JAP74122.1"/>
    </source>
</evidence>
<keyword evidence="3" id="KW-0479">Metal-binding</keyword>
<evidence type="ECO:0000256" key="4">
    <source>
        <dbReference type="ARBA" id="ARBA00022771"/>
    </source>
</evidence>
<keyword evidence="11" id="KW-0131">Cell cycle</keyword>
<comment type="similarity">
    <text evidence="2">Belongs to the THAP1 family.</text>
</comment>
<dbReference type="GO" id="GO:0008270">
    <property type="term" value="F:zinc ion binding"/>
    <property type="evidence" value="ECO:0007669"/>
    <property type="project" value="UniProtKB-KW"/>
</dbReference>
<reference evidence="15" key="1">
    <citation type="submission" date="2016-02" db="EMBL/GenBank/DDBJ databases">
        <title>RNAseq analyses of the midgut from blood- or serum-fed Ixodes ricinus ticks.</title>
        <authorList>
            <person name="Perner J."/>
            <person name="Provaznik J."/>
            <person name="Schrenkova J."/>
            <person name="Urbanova V."/>
            <person name="Ribeiro J.M."/>
            <person name="Kopacek P."/>
        </authorList>
    </citation>
    <scope>NUCLEOTIDE SEQUENCE</scope>
    <source>
        <tissue evidence="15">Gut</tissue>
    </source>
</reference>
<dbReference type="EMBL" id="GEFM01001674">
    <property type="protein sequence ID" value="JAP74122.1"/>
    <property type="molecule type" value="mRNA"/>
</dbReference>
<feature type="domain" description="THAP-type" evidence="14">
    <location>
        <begin position="1"/>
        <end position="87"/>
    </location>
</feature>
<dbReference type="Pfam" id="PF05485">
    <property type="entry name" value="THAP"/>
    <property type="match status" value="1"/>
</dbReference>
<evidence type="ECO:0000256" key="8">
    <source>
        <dbReference type="ARBA" id="ARBA00023125"/>
    </source>
</evidence>
<name>A0A131Y6J2_IXORI</name>
<feature type="compositionally biased region" description="Polar residues" evidence="13">
    <location>
        <begin position="126"/>
        <end position="137"/>
    </location>
</feature>
<protein>
    <recommendedName>
        <fullName evidence="14">THAP-type domain-containing protein</fullName>
    </recommendedName>
</protein>
<feature type="region of interest" description="Disordered" evidence="13">
    <location>
        <begin position="327"/>
        <end position="349"/>
    </location>
</feature>
<dbReference type="SUPFAM" id="SSF57716">
    <property type="entry name" value="Glucocorticoid receptor-like (DNA-binding domain)"/>
    <property type="match status" value="1"/>
</dbReference>
<evidence type="ECO:0000256" key="9">
    <source>
        <dbReference type="ARBA" id="ARBA00023163"/>
    </source>
</evidence>
<dbReference type="InterPro" id="IPR038441">
    <property type="entry name" value="THAP_Znf_sf"/>
</dbReference>
<evidence type="ECO:0000256" key="11">
    <source>
        <dbReference type="ARBA" id="ARBA00023306"/>
    </source>
</evidence>
<evidence type="ECO:0000256" key="12">
    <source>
        <dbReference type="PROSITE-ProRule" id="PRU00309"/>
    </source>
</evidence>
<dbReference type="Gene3D" id="6.20.210.20">
    <property type="entry name" value="THAP domain"/>
    <property type="match status" value="1"/>
</dbReference>
<keyword evidence="8 12" id="KW-0238">DNA-binding</keyword>
<evidence type="ECO:0000256" key="5">
    <source>
        <dbReference type="ARBA" id="ARBA00022833"/>
    </source>
</evidence>
<feature type="non-terminal residue" evidence="15">
    <location>
        <position position="349"/>
    </location>
</feature>
<feature type="compositionally biased region" description="Basic residues" evidence="13">
    <location>
        <begin position="340"/>
        <end position="349"/>
    </location>
</feature>
<evidence type="ECO:0000256" key="3">
    <source>
        <dbReference type="ARBA" id="ARBA00022723"/>
    </source>
</evidence>
<keyword evidence="7" id="KW-0175">Coiled coil</keyword>
<dbReference type="SMART" id="SM00980">
    <property type="entry name" value="THAP"/>
    <property type="match status" value="1"/>
</dbReference>
<dbReference type="InterPro" id="IPR006612">
    <property type="entry name" value="THAP_Znf"/>
</dbReference>
<keyword evidence="4 12" id="KW-0863">Zinc-finger</keyword>
<keyword evidence="6" id="KW-0805">Transcription regulation</keyword>
<evidence type="ECO:0000256" key="10">
    <source>
        <dbReference type="ARBA" id="ARBA00023242"/>
    </source>
</evidence>
<dbReference type="GO" id="GO:0043565">
    <property type="term" value="F:sequence-specific DNA binding"/>
    <property type="evidence" value="ECO:0007669"/>
    <property type="project" value="InterPro"/>
</dbReference>
<evidence type="ECO:0000256" key="6">
    <source>
        <dbReference type="ARBA" id="ARBA00023015"/>
    </source>
</evidence>
<dbReference type="AlphaFoldDB" id="A0A131Y6J2"/>
<evidence type="ECO:0000256" key="2">
    <source>
        <dbReference type="ARBA" id="ARBA00006177"/>
    </source>
</evidence>
<evidence type="ECO:0000259" key="14">
    <source>
        <dbReference type="PROSITE" id="PS50950"/>
    </source>
</evidence>
<dbReference type="InterPro" id="IPR026516">
    <property type="entry name" value="THAP1/10"/>
</dbReference>
<dbReference type="PANTHER" id="PTHR46600:SF1">
    <property type="entry name" value="THAP DOMAIN-CONTAINING PROTEIN 1"/>
    <property type="match status" value="1"/>
</dbReference>